<feature type="domain" description="Carboxylesterase type B" evidence="5">
    <location>
        <begin position="49"/>
        <end position="565"/>
    </location>
</feature>
<dbReference type="Proteomes" id="UP000799441">
    <property type="component" value="Unassembled WGS sequence"/>
</dbReference>
<dbReference type="PROSITE" id="PS00941">
    <property type="entry name" value="CARBOXYLESTERASE_B_2"/>
    <property type="match status" value="1"/>
</dbReference>
<evidence type="ECO:0000256" key="2">
    <source>
        <dbReference type="ARBA" id="ARBA00022801"/>
    </source>
</evidence>
<comment type="similarity">
    <text evidence="1 3">Belongs to the type-B carboxylesterase/lipase family.</text>
</comment>
<dbReference type="SUPFAM" id="SSF53474">
    <property type="entry name" value="alpha/beta-Hydrolases"/>
    <property type="match status" value="1"/>
</dbReference>
<dbReference type="InterPro" id="IPR019826">
    <property type="entry name" value="Carboxylesterase_B_AS"/>
</dbReference>
<accession>A0A9P4Q407</accession>
<dbReference type="Gene3D" id="3.40.50.1820">
    <property type="entry name" value="alpha/beta hydrolase"/>
    <property type="match status" value="1"/>
</dbReference>
<evidence type="ECO:0000256" key="4">
    <source>
        <dbReference type="SAM" id="MobiDB-lite"/>
    </source>
</evidence>
<gene>
    <name evidence="6" type="ORF">K431DRAFT_276413</name>
</gene>
<name>A0A9P4Q407_9PEZI</name>
<sequence>MKVMSAAAAATTLLVSAATAQSSYGSANSSGLPVVDLGYQIQQATGFNETGRYYNFSDVRFAAPPTGKNRFRAPQPPATNRSSIQHGGEQRICPQAGPAWLLGTTQFLPEYLAGQTEFNSSSFNTSDTDGQLPPPAPGTTEDCLFLDLLVPEQIFQDAGKGYGAPVLVWIYGGGYTVGSKSGIAPAGLLNRSSEWTNHDEVIFVALNYRLGAFGFLSGPTFQQDGTANAGLLDQRFALEWVQQHIGKFGGDPNRVTVFGESAGGGSIMHQITAYGGRNGPAPFQQAVPQSPGYFPYVSNQQQEQYFNEFLGLLNVTSISQARELPSAALQQANAIQVARSPYGQFTYGPTVDGDFAPQTASELLLHGLFDKNIRVMVGHNADEGLLFTSPFIQNNSAFDSFISSSFPSIRGWPDVMDYITTTLYPPIFDGSQAQGYTNQIARASALIAELVFTCNTFYLDNAYNNKTYSYLFAVPPALHGQDVSSTFYPGQSDIYGSLIVPEIAIALQEYITDFAIYGRPNGGDNAAEGIPYFNMYGSNATVQRLGADGIRQVRDPAANARCNWWQKALYV</sequence>
<dbReference type="AlphaFoldDB" id="A0A9P4Q407"/>
<feature type="chain" id="PRO_5040536878" description="Carboxylic ester hydrolase" evidence="3">
    <location>
        <begin position="21"/>
        <end position="571"/>
    </location>
</feature>
<dbReference type="GO" id="GO:0016787">
    <property type="term" value="F:hydrolase activity"/>
    <property type="evidence" value="ECO:0007669"/>
    <property type="project" value="UniProtKB-KW"/>
</dbReference>
<dbReference type="EC" id="3.1.1.-" evidence="3"/>
<keyword evidence="3" id="KW-0732">Signal</keyword>
<dbReference type="PANTHER" id="PTHR11559">
    <property type="entry name" value="CARBOXYLESTERASE"/>
    <property type="match status" value="1"/>
</dbReference>
<comment type="caution">
    <text evidence="6">The sequence shown here is derived from an EMBL/GenBank/DDBJ whole genome shotgun (WGS) entry which is preliminary data.</text>
</comment>
<dbReference type="InterPro" id="IPR002018">
    <property type="entry name" value="CarbesteraseB"/>
</dbReference>
<organism evidence="6 7">
    <name type="scientific">Polychaeton citri CBS 116435</name>
    <dbReference type="NCBI Taxonomy" id="1314669"/>
    <lineage>
        <taxon>Eukaryota</taxon>
        <taxon>Fungi</taxon>
        <taxon>Dikarya</taxon>
        <taxon>Ascomycota</taxon>
        <taxon>Pezizomycotina</taxon>
        <taxon>Dothideomycetes</taxon>
        <taxon>Dothideomycetidae</taxon>
        <taxon>Capnodiales</taxon>
        <taxon>Capnodiaceae</taxon>
        <taxon>Polychaeton</taxon>
    </lineage>
</organism>
<feature type="signal peptide" evidence="3">
    <location>
        <begin position="1"/>
        <end position="20"/>
    </location>
</feature>
<dbReference type="Pfam" id="PF00135">
    <property type="entry name" value="COesterase"/>
    <property type="match status" value="1"/>
</dbReference>
<dbReference type="InterPro" id="IPR029058">
    <property type="entry name" value="AB_hydrolase_fold"/>
</dbReference>
<dbReference type="InterPro" id="IPR019819">
    <property type="entry name" value="Carboxylesterase_B_CS"/>
</dbReference>
<dbReference type="OrthoDB" id="408631at2759"/>
<evidence type="ECO:0000313" key="6">
    <source>
        <dbReference type="EMBL" id="KAF2717637.1"/>
    </source>
</evidence>
<keyword evidence="2 3" id="KW-0378">Hydrolase</keyword>
<feature type="region of interest" description="Disordered" evidence="4">
    <location>
        <begin position="65"/>
        <end position="89"/>
    </location>
</feature>
<reference evidence="6" key="1">
    <citation type="journal article" date="2020" name="Stud. Mycol.">
        <title>101 Dothideomycetes genomes: a test case for predicting lifestyles and emergence of pathogens.</title>
        <authorList>
            <person name="Haridas S."/>
            <person name="Albert R."/>
            <person name="Binder M."/>
            <person name="Bloem J."/>
            <person name="Labutti K."/>
            <person name="Salamov A."/>
            <person name="Andreopoulos B."/>
            <person name="Baker S."/>
            <person name="Barry K."/>
            <person name="Bills G."/>
            <person name="Bluhm B."/>
            <person name="Cannon C."/>
            <person name="Castanera R."/>
            <person name="Culley D."/>
            <person name="Daum C."/>
            <person name="Ezra D."/>
            <person name="Gonzalez J."/>
            <person name="Henrissat B."/>
            <person name="Kuo A."/>
            <person name="Liang C."/>
            <person name="Lipzen A."/>
            <person name="Lutzoni F."/>
            <person name="Magnuson J."/>
            <person name="Mondo S."/>
            <person name="Nolan M."/>
            <person name="Ohm R."/>
            <person name="Pangilinan J."/>
            <person name="Park H.-J."/>
            <person name="Ramirez L."/>
            <person name="Alfaro M."/>
            <person name="Sun H."/>
            <person name="Tritt A."/>
            <person name="Yoshinaga Y."/>
            <person name="Zwiers L.-H."/>
            <person name="Turgeon B."/>
            <person name="Goodwin S."/>
            <person name="Spatafora J."/>
            <person name="Crous P."/>
            <person name="Grigoriev I."/>
        </authorList>
    </citation>
    <scope>NUCLEOTIDE SEQUENCE</scope>
    <source>
        <strain evidence="6">CBS 116435</strain>
    </source>
</reference>
<evidence type="ECO:0000313" key="7">
    <source>
        <dbReference type="Proteomes" id="UP000799441"/>
    </source>
</evidence>
<evidence type="ECO:0000256" key="1">
    <source>
        <dbReference type="ARBA" id="ARBA00005964"/>
    </source>
</evidence>
<evidence type="ECO:0000256" key="3">
    <source>
        <dbReference type="RuleBase" id="RU361235"/>
    </source>
</evidence>
<dbReference type="EMBL" id="MU003839">
    <property type="protein sequence ID" value="KAF2717637.1"/>
    <property type="molecule type" value="Genomic_DNA"/>
</dbReference>
<proteinExistence type="inferred from homology"/>
<protein>
    <recommendedName>
        <fullName evidence="3">Carboxylic ester hydrolase</fullName>
        <ecNumber evidence="3">3.1.1.-</ecNumber>
    </recommendedName>
</protein>
<dbReference type="InterPro" id="IPR050309">
    <property type="entry name" value="Type-B_Carboxylest/Lipase"/>
</dbReference>
<evidence type="ECO:0000259" key="5">
    <source>
        <dbReference type="Pfam" id="PF00135"/>
    </source>
</evidence>
<dbReference type="PROSITE" id="PS00122">
    <property type="entry name" value="CARBOXYLESTERASE_B_1"/>
    <property type="match status" value="1"/>
</dbReference>
<keyword evidence="7" id="KW-1185">Reference proteome</keyword>